<dbReference type="PANTHER" id="PTHR47968">
    <property type="entry name" value="CENTROMERE PROTEIN E"/>
    <property type="match status" value="1"/>
</dbReference>
<comment type="similarity">
    <text evidence="3">Belongs to the TRAFAC class myosin-kinesin ATPase superfamily. Kinesin family.</text>
</comment>
<evidence type="ECO:0000313" key="6">
    <source>
        <dbReference type="EMBL" id="GAA5798454.1"/>
    </source>
</evidence>
<dbReference type="SMART" id="SM00129">
    <property type="entry name" value="KISc"/>
    <property type="match status" value="1"/>
</dbReference>
<dbReference type="PROSITE" id="PS50067">
    <property type="entry name" value="KINESIN_MOTOR_2"/>
    <property type="match status" value="1"/>
</dbReference>
<feature type="binding site" evidence="3">
    <location>
        <begin position="167"/>
        <end position="174"/>
    </location>
    <ligand>
        <name>ATP</name>
        <dbReference type="ChEBI" id="CHEBI:30616"/>
    </ligand>
</feature>
<keyword evidence="7" id="KW-1185">Reference proteome</keyword>
<evidence type="ECO:0000256" key="3">
    <source>
        <dbReference type="PROSITE-ProRule" id="PRU00283"/>
    </source>
</evidence>
<feature type="domain" description="Kinesin motor" evidence="5">
    <location>
        <begin position="94"/>
        <end position="423"/>
    </location>
</feature>
<reference evidence="6 7" key="1">
    <citation type="submission" date="2024-04" db="EMBL/GenBank/DDBJ databases">
        <title>genome sequences of Mucor flavus KT1a and Helicostylum pulchrum KT1b strains isolation_sourced from the surface of a dry-aged beef.</title>
        <authorList>
            <person name="Toyotome T."/>
            <person name="Hosono M."/>
            <person name="Torimaru M."/>
            <person name="Fukuda K."/>
            <person name="Mikami N."/>
        </authorList>
    </citation>
    <scope>NUCLEOTIDE SEQUENCE [LARGE SCALE GENOMIC DNA]</scope>
    <source>
        <strain evidence="6 7">KT1b</strain>
    </source>
</reference>
<accession>A0ABP9XUJ0</accession>
<protein>
    <recommendedName>
        <fullName evidence="5">Kinesin motor domain-containing protein</fullName>
    </recommendedName>
</protein>
<dbReference type="PRINTS" id="PR00380">
    <property type="entry name" value="KINESINHEAVY"/>
</dbReference>
<proteinExistence type="inferred from homology"/>
<gene>
    <name evidence="6" type="ORF">HPULCUR_003857</name>
</gene>
<dbReference type="SUPFAM" id="SSF52540">
    <property type="entry name" value="P-loop containing nucleoside triphosphate hydrolases"/>
    <property type="match status" value="1"/>
</dbReference>
<organism evidence="6 7">
    <name type="scientific">Helicostylum pulchrum</name>
    <dbReference type="NCBI Taxonomy" id="562976"/>
    <lineage>
        <taxon>Eukaryota</taxon>
        <taxon>Fungi</taxon>
        <taxon>Fungi incertae sedis</taxon>
        <taxon>Mucoromycota</taxon>
        <taxon>Mucoromycotina</taxon>
        <taxon>Mucoromycetes</taxon>
        <taxon>Mucorales</taxon>
        <taxon>Mucorineae</taxon>
        <taxon>Mucoraceae</taxon>
        <taxon>Helicostylum</taxon>
    </lineage>
</organism>
<comment type="caution">
    <text evidence="6">The sequence shown here is derived from an EMBL/GenBank/DDBJ whole genome shotgun (WGS) entry which is preliminary data.</text>
</comment>
<dbReference type="InterPro" id="IPR001752">
    <property type="entry name" value="Kinesin_motor_dom"/>
</dbReference>
<feature type="region of interest" description="Disordered" evidence="4">
    <location>
        <begin position="1"/>
        <end position="80"/>
    </location>
</feature>
<evidence type="ECO:0000259" key="5">
    <source>
        <dbReference type="PROSITE" id="PS50067"/>
    </source>
</evidence>
<evidence type="ECO:0000256" key="1">
    <source>
        <dbReference type="ARBA" id="ARBA00023054"/>
    </source>
</evidence>
<evidence type="ECO:0000256" key="2">
    <source>
        <dbReference type="ARBA" id="ARBA00023175"/>
    </source>
</evidence>
<dbReference type="Proteomes" id="UP001476247">
    <property type="component" value="Unassembled WGS sequence"/>
</dbReference>
<feature type="compositionally biased region" description="Low complexity" evidence="4">
    <location>
        <begin position="1"/>
        <end position="11"/>
    </location>
</feature>
<sequence>MTTFTSTYLTTNNGGRLPTKSVSTSTISLLPRPIASVSHHRKTNVPKKSTTTKDKNQRATTTPQVHRRRTSSSSSNSSLTSNWLTGIFPQSKKTIKSAIRLSFDNNDSNWQIGDDSIRYTGSKHKKKFDFDHVFRGTSTNQNVYDTCVKPTIRNVLKGLSGTVFTYGQPRSGKSHTMFGKCNNKDRGILSSTFDTVFDSIKEDNDHEYILCLSFFEISNEVIRDLLVEQSTGLKIADDNKRRGAYVTSLREQVITSSTDALQYIQKGEANRYLLSTNYDSHHSRSHTFTQLTVEKRELYKMSHSSSASVVSSASSTTSISSRKTRYLIDLASNDKSVYQVLKNPINKSCLALEAIVHNLSEPGKSAGHPLPPYHDSKLTRLLQPSFMGQHNVVSICTVDMESALQDEIPTLETLNFAARIRRIPATPKICDISEEKSLLVRYTNEISLLSLKLEKLERDNPKNRRDLAKIKSVLKQRLYYKSQFILTSKSTLNSIQKNISTAEDDEEDPWKVINQLRVDFETLTASNSTQFGQLKSVMEETRSLPDEIAQLEAELNITRAELQVTQLLVNERDSSLGLRLT</sequence>
<feature type="compositionally biased region" description="Low complexity" evidence="4">
    <location>
        <begin position="71"/>
        <end position="80"/>
    </location>
</feature>
<dbReference type="Pfam" id="PF00225">
    <property type="entry name" value="Kinesin"/>
    <property type="match status" value="1"/>
</dbReference>
<keyword evidence="3" id="KW-0067">ATP-binding</keyword>
<evidence type="ECO:0000256" key="4">
    <source>
        <dbReference type="SAM" id="MobiDB-lite"/>
    </source>
</evidence>
<dbReference type="InterPro" id="IPR036961">
    <property type="entry name" value="Kinesin_motor_dom_sf"/>
</dbReference>
<keyword evidence="2 3" id="KW-0505">Motor protein</keyword>
<dbReference type="PANTHER" id="PTHR47968:SF75">
    <property type="entry name" value="CENTROMERE-ASSOCIATED PROTEIN E"/>
    <property type="match status" value="1"/>
</dbReference>
<dbReference type="InterPro" id="IPR027640">
    <property type="entry name" value="Kinesin-like_fam"/>
</dbReference>
<dbReference type="Gene3D" id="3.40.850.10">
    <property type="entry name" value="Kinesin motor domain"/>
    <property type="match status" value="1"/>
</dbReference>
<keyword evidence="3" id="KW-0547">Nucleotide-binding</keyword>
<keyword evidence="1" id="KW-0175">Coiled coil</keyword>
<name>A0ABP9XUJ0_9FUNG</name>
<dbReference type="InterPro" id="IPR027417">
    <property type="entry name" value="P-loop_NTPase"/>
</dbReference>
<evidence type="ECO:0000313" key="7">
    <source>
        <dbReference type="Proteomes" id="UP001476247"/>
    </source>
</evidence>
<dbReference type="EMBL" id="BAABUJ010000010">
    <property type="protein sequence ID" value="GAA5798454.1"/>
    <property type="molecule type" value="Genomic_DNA"/>
</dbReference>